<dbReference type="SUPFAM" id="SSF56784">
    <property type="entry name" value="HAD-like"/>
    <property type="match status" value="1"/>
</dbReference>
<evidence type="ECO:0000313" key="3">
    <source>
        <dbReference type="Proteomes" id="UP001139293"/>
    </source>
</evidence>
<keyword evidence="1" id="KW-0812">Transmembrane</keyword>
<dbReference type="GO" id="GO:0000287">
    <property type="term" value="F:magnesium ion binding"/>
    <property type="evidence" value="ECO:0007669"/>
    <property type="project" value="TreeGrafter"/>
</dbReference>
<gene>
    <name evidence="2" type="ORF">L2740_05000</name>
</gene>
<proteinExistence type="predicted"/>
<dbReference type="Pfam" id="PF12710">
    <property type="entry name" value="HAD"/>
    <property type="match status" value="1"/>
</dbReference>
<dbReference type="InterPro" id="IPR023214">
    <property type="entry name" value="HAD_sf"/>
</dbReference>
<dbReference type="GO" id="GO:0005737">
    <property type="term" value="C:cytoplasm"/>
    <property type="evidence" value="ECO:0007669"/>
    <property type="project" value="TreeGrafter"/>
</dbReference>
<dbReference type="InterPro" id="IPR036412">
    <property type="entry name" value="HAD-like_sf"/>
</dbReference>
<dbReference type="EMBL" id="JAKILB010000002">
    <property type="protein sequence ID" value="MCL1137907.1"/>
    <property type="molecule type" value="Genomic_DNA"/>
</dbReference>
<feature type="transmembrane region" description="Helical" evidence="1">
    <location>
        <begin position="21"/>
        <end position="45"/>
    </location>
</feature>
<dbReference type="Gene3D" id="1.20.1440.100">
    <property type="entry name" value="SG protein - dephosphorylation function"/>
    <property type="match status" value="1"/>
</dbReference>
<dbReference type="Proteomes" id="UP001139293">
    <property type="component" value="Unassembled WGS sequence"/>
</dbReference>
<keyword evidence="1" id="KW-0472">Membrane</keyword>
<dbReference type="GO" id="GO:0036424">
    <property type="term" value="F:L-phosphoserine phosphatase activity"/>
    <property type="evidence" value="ECO:0007669"/>
    <property type="project" value="TreeGrafter"/>
</dbReference>
<dbReference type="PANTHER" id="PTHR43344">
    <property type="entry name" value="PHOSPHOSERINE PHOSPHATASE"/>
    <property type="match status" value="1"/>
</dbReference>
<dbReference type="NCBIfam" id="TIGR01488">
    <property type="entry name" value="HAD-SF-IB"/>
    <property type="match status" value="1"/>
</dbReference>
<keyword evidence="1" id="KW-1133">Transmembrane helix</keyword>
<evidence type="ECO:0000313" key="2">
    <source>
        <dbReference type="EMBL" id="MCL1137907.1"/>
    </source>
</evidence>
<comment type="caution">
    <text evidence="2">The sequence shown here is derived from an EMBL/GenBank/DDBJ whole genome shotgun (WGS) entry which is preliminary data.</text>
</comment>
<dbReference type="PANTHER" id="PTHR43344:SF14">
    <property type="entry name" value="HAD-IB FAMILY HYDROLASE"/>
    <property type="match status" value="1"/>
</dbReference>
<evidence type="ECO:0000256" key="1">
    <source>
        <dbReference type="SAM" id="Phobius"/>
    </source>
</evidence>
<dbReference type="RefSeq" id="WP_248949018.1">
    <property type="nucleotide sequence ID" value="NZ_JAKILB010000002.1"/>
</dbReference>
<organism evidence="2 3">
    <name type="scientific">Shewanella pneumatophori</name>
    <dbReference type="NCBI Taxonomy" id="314092"/>
    <lineage>
        <taxon>Bacteria</taxon>
        <taxon>Pseudomonadati</taxon>
        <taxon>Pseudomonadota</taxon>
        <taxon>Gammaproteobacteria</taxon>
        <taxon>Alteromonadales</taxon>
        <taxon>Shewanellaceae</taxon>
        <taxon>Shewanella</taxon>
    </lineage>
</organism>
<dbReference type="Gene3D" id="3.40.50.1000">
    <property type="entry name" value="HAD superfamily/HAD-like"/>
    <property type="match status" value="1"/>
</dbReference>
<reference evidence="2" key="1">
    <citation type="submission" date="2022-01" db="EMBL/GenBank/DDBJ databases">
        <title>Whole genome-based taxonomy of the Shewanellaceae.</title>
        <authorList>
            <person name="Martin-Rodriguez A.J."/>
        </authorList>
    </citation>
    <scope>NUCLEOTIDE SEQUENCE</scope>
    <source>
        <strain evidence="2">KCTC 23973</strain>
    </source>
</reference>
<dbReference type="InterPro" id="IPR050582">
    <property type="entry name" value="HAD-like_SerB"/>
</dbReference>
<accession>A0A9X1ZBC5</accession>
<dbReference type="AlphaFoldDB" id="A0A9X1ZBC5"/>
<name>A0A9X1ZBC5_9GAMM</name>
<sequence>MKLALFDFDGTLTNKDMFTKFIFFSATPMRLALGVIFMSPLYLLYKMGVIPARKLRPFVSYCAFAGRDKQTLDRLGVEYATKIIPRYLRPEMQQTLKQYQAEGASIVVVSASLDLYLKPWCQIMGLELICSEMATEQVAKQEQIQAHNQELNQEPKNSRYTGFYVAGDCSCEAKASKVSERFNLKDYSYIYAYGDTKEDLAMLALADEAYMQGVTQSLIE</sequence>
<keyword evidence="3" id="KW-1185">Reference proteome</keyword>
<protein>
    <submittedName>
        <fullName evidence="2">HAD-IB family phosphatase</fullName>
    </submittedName>
</protein>
<dbReference type="GO" id="GO:0006564">
    <property type="term" value="P:L-serine biosynthetic process"/>
    <property type="evidence" value="ECO:0007669"/>
    <property type="project" value="TreeGrafter"/>
</dbReference>